<dbReference type="Gene3D" id="2.120.10.80">
    <property type="entry name" value="Kelch-type beta propeller"/>
    <property type="match status" value="3"/>
</dbReference>
<evidence type="ECO:0000256" key="1">
    <source>
        <dbReference type="ARBA" id="ARBA00022441"/>
    </source>
</evidence>
<dbReference type="CTD" id="20242025"/>
<keyword evidence="3" id="KW-1133">Transmembrane helix</keyword>
<keyword evidence="3" id="KW-0812">Transmembrane</keyword>
<dbReference type="EMBL" id="KB200294">
    <property type="protein sequence ID" value="ESP02320.1"/>
    <property type="molecule type" value="Genomic_DNA"/>
</dbReference>
<evidence type="ECO:0000313" key="4">
    <source>
        <dbReference type="EMBL" id="ESP02320.1"/>
    </source>
</evidence>
<dbReference type="SUPFAM" id="SSF117281">
    <property type="entry name" value="Kelch motif"/>
    <property type="match status" value="1"/>
</dbReference>
<dbReference type="AlphaFoldDB" id="V4CJE7"/>
<evidence type="ECO:0000313" key="5">
    <source>
        <dbReference type="Proteomes" id="UP000030746"/>
    </source>
</evidence>
<keyword evidence="2" id="KW-0677">Repeat</keyword>
<dbReference type="KEGG" id="lgi:LOTGIDRAFT_172202"/>
<dbReference type="InterPro" id="IPR015915">
    <property type="entry name" value="Kelch-typ_b-propeller"/>
</dbReference>
<sequence>MSFLDSEWTWLNGENVGNSPSTFESPGSRSGSTSWRDTNGDVWLFGGRGFSDLIRKKAFLLNDLWRYNIHTNKWTLVHPGSVSTTGGTVEFRDLKCPSPRQLATSCGVTNTTLIIYGGQGKGDKSLGDTWVYFIPKQRWLLLDKSQIQSENETLVNTTSSTDAETLAPVPRSDVVSWCLGERMVIFSGLDQNNHILHDMWILSLKTLKWKEIIYMTEMGKNQSLNILPRIGATSWVLKKKILYMFGGNTKNSSFSLHSTSGYISDLWKFNLTDFKWTRIYGTSQLETTGVYSTQFNSSYKTHPGSRQGALGWVDSKGSLWLFGGDGLDRLPSGTFKQSKLLSDVWRFQIHTKIWTWMAGSSDGEADVEYGIKGEATSEALIGGRCRSNGWTGRHNKFYIFAGLGHDKYNQDGYLNDLWLLDVNGILNSGKPVWYIVFFVFCVVSIILIIVALSLFTKDKYSNSSLLFKSRYDNDIKYSHLPTTGD</sequence>
<evidence type="ECO:0000256" key="2">
    <source>
        <dbReference type="ARBA" id="ARBA00022737"/>
    </source>
</evidence>
<dbReference type="GeneID" id="20242025"/>
<dbReference type="RefSeq" id="XP_009047028.1">
    <property type="nucleotide sequence ID" value="XM_009048780.1"/>
</dbReference>
<accession>V4CJE7</accession>
<protein>
    <submittedName>
        <fullName evidence="4">Uncharacterized protein</fullName>
    </submittedName>
</protein>
<proteinExistence type="predicted"/>
<organism evidence="4 5">
    <name type="scientific">Lottia gigantea</name>
    <name type="common">Giant owl limpet</name>
    <dbReference type="NCBI Taxonomy" id="225164"/>
    <lineage>
        <taxon>Eukaryota</taxon>
        <taxon>Metazoa</taxon>
        <taxon>Spiralia</taxon>
        <taxon>Lophotrochozoa</taxon>
        <taxon>Mollusca</taxon>
        <taxon>Gastropoda</taxon>
        <taxon>Patellogastropoda</taxon>
        <taxon>Lottioidea</taxon>
        <taxon>Lottiidae</taxon>
        <taxon>Lottia</taxon>
    </lineage>
</organism>
<keyword evidence="5" id="KW-1185">Reference proteome</keyword>
<keyword evidence="3" id="KW-0472">Membrane</keyword>
<dbReference type="Pfam" id="PF24681">
    <property type="entry name" value="Kelch_KLHDC2_KLHL20_DRC7"/>
    <property type="match status" value="1"/>
</dbReference>
<dbReference type="OrthoDB" id="432528at2759"/>
<dbReference type="OMA" id="RAYCASW"/>
<dbReference type="Proteomes" id="UP000030746">
    <property type="component" value="Unassembled WGS sequence"/>
</dbReference>
<dbReference type="PANTHER" id="PTHR46093:SF18">
    <property type="entry name" value="FIBRONECTIN TYPE-III DOMAIN-CONTAINING PROTEIN"/>
    <property type="match status" value="1"/>
</dbReference>
<keyword evidence="1" id="KW-0880">Kelch repeat</keyword>
<dbReference type="PANTHER" id="PTHR46093">
    <property type="entry name" value="ACYL-COA-BINDING DOMAIN-CONTAINING PROTEIN 5"/>
    <property type="match status" value="1"/>
</dbReference>
<evidence type="ECO:0000256" key="3">
    <source>
        <dbReference type="SAM" id="Phobius"/>
    </source>
</evidence>
<feature type="transmembrane region" description="Helical" evidence="3">
    <location>
        <begin position="432"/>
        <end position="455"/>
    </location>
</feature>
<name>V4CJE7_LOTGI</name>
<gene>
    <name evidence="4" type="ORF">LOTGIDRAFT_172202</name>
</gene>
<dbReference type="HOGENOM" id="CLU_584290_0_0_1"/>
<reference evidence="4 5" key="1">
    <citation type="journal article" date="2013" name="Nature">
        <title>Insights into bilaterian evolution from three spiralian genomes.</title>
        <authorList>
            <person name="Simakov O."/>
            <person name="Marletaz F."/>
            <person name="Cho S.J."/>
            <person name="Edsinger-Gonzales E."/>
            <person name="Havlak P."/>
            <person name="Hellsten U."/>
            <person name="Kuo D.H."/>
            <person name="Larsson T."/>
            <person name="Lv J."/>
            <person name="Arendt D."/>
            <person name="Savage R."/>
            <person name="Osoegawa K."/>
            <person name="de Jong P."/>
            <person name="Grimwood J."/>
            <person name="Chapman J.A."/>
            <person name="Shapiro H."/>
            <person name="Aerts A."/>
            <person name="Otillar R.P."/>
            <person name="Terry A.Y."/>
            <person name="Boore J.L."/>
            <person name="Grigoriev I.V."/>
            <person name="Lindberg D.R."/>
            <person name="Seaver E.C."/>
            <person name="Weisblat D.A."/>
            <person name="Putnam N.H."/>
            <person name="Rokhsar D.S."/>
        </authorList>
    </citation>
    <scope>NUCLEOTIDE SEQUENCE [LARGE SCALE GENOMIC DNA]</scope>
</reference>